<accession>A0A1X7L217</accession>
<dbReference type="Proteomes" id="UP000193244">
    <property type="component" value="Unassembled WGS sequence"/>
</dbReference>
<dbReference type="AlphaFoldDB" id="A0A1X7L217"/>
<keyword evidence="2" id="KW-1185">Reference proteome</keyword>
<reference evidence="2" key="1">
    <citation type="submission" date="2017-04" db="EMBL/GenBank/DDBJ databases">
        <authorList>
            <person name="Varghese N."/>
            <person name="Submissions S."/>
        </authorList>
    </citation>
    <scope>NUCLEOTIDE SEQUENCE [LARGE SCALE GENOMIC DNA]</scope>
    <source>
        <strain evidence="2">VKM Ac-2510</strain>
    </source>
</reference>
<proteinExistence type="predicted"/>
<organism evidence="1 2">
    <name type="scientific">Agreia pratensis</name>
    <dbReference type="NCBI Taxonomy" id="150121"/>
    <lineage>
        <taxon>Bacteria</taxon>
        <taxon>Bacillati</taxon>
        <taxon>Actinomycetota</taxon>
        <taxon>Actinomycetes</taxon>
        <taxon>Micrococcales</taxon>
        <taxon>Microbacteriaceae</taxon>
        <taxon>Agreia</taxon>
    </lineage>
</organism>
<dbReference type="STRING" id="150121.SAMN06296010_3157"/>
<sequence>MFTSCKTCDWALVHSDGVPPHDIAVKATNDRLISLVDAGLMRYIRGDVPLQDMLDLAYSEMRYTIVSYLKCESCGRTRFWGLCIRGAPIYKVVKESDPDRWNWEAVPPREQWARS</sequence>
<gene>
    <name evidence="1" type="ORF">SAMN06296010_3157</name>
</gene>
<evidence type="ECO:0000313" key="1">
    <source>
        <dbReference type="EMBL" id="SMG47159.1"/>
    </source>
</evidence>
<protein>
    <submittedName>
        <fullName evidence="1">Uncharacterized protein</fullName>
    </submittedName>
</protein>
<dbReference type="EMBL" id="FXAY01000006">
    <property type="protein sequence ID" value="SMG47159.1"/>
    <property type="molecule type" value="Genomic_DNA"/>
</dbReference>
<name>A0A1X7L217_9MICO</name>
<evidence type="ECO:0000313" key="2">
    <source>
        <dbReference type="Proteomes" id="UP000193244"/>
    </source>
</evidence>